<dbReference type="Gene3D" id="3.40.50.1820">
    <property type="entry name" value="alpha/beta hydrolase"/>
    <property type="match status" value="1"/>
</dbReference>
<sequence>MYIGSNDVKLYYEDISEGYPIIFIHGLTVDHRVLKHSIEPIFEQHHDLDQKFRRIYFDLPAMGRTKNDRHIKSTDDIVNVLITAIKEVIGDQKFIIVGQSYGGYLSRAIIKRMHSQVTNAGFICPVIIADHSMRELPKKQVLERSESVYDDTVNEEDKQQFESEGVIITPRTLRRVAKDIWPGYRLRRKAHIQEIQQNYIFSQPLNDFIFEGVSLFLLGKEDHIVGYQDAINIADQFVYASYAILHRAGHNLQIEQVQAFNMHIQQWFNQIIKEQKL</sequence>
<protein>
    <submittedName>
        <fullName evidence="2">Pimeloyl-ACP methyl ester carboxylesterase</fullName>
    </submittedName>
</protein>
<dbReference type="RefSeq" id="WP_123808496.1">
    <property type="nucleotide sequence ID" value="NZ_RKRK01000005.1"/>
</dbReference>
<name>A0A3N5BD35_9BACL</name>
<comment type="caution">
    <text evidence="2">The sequence shown here is derived from an EMBL/GenBank/DDBJ whole genome shotgun (WGS) entry which is preliminary data.</text>
</comment>
<dbReference type="InterPro" id="IPR000073">
    <property type="entry name" value="AB_hydrolase_1"/>
</dbReference>
<dbReference type="EMBL" id="RKRK01000005">
    <property type="protein sequence ID" value="RPF54849.1"/>
    <property type="molecule type" value="Genomic_DNA"/>
</dbReference>
<dbReference type="PANTHER" id="PTHR43798:SF6">
    <property type="entry name" value="HYDROLASE, PUTATIVE (AFU_ORTHOLOGUE AFUA_4G13070)-RELATED"/>
    <property type="match status" value="1"/>
</dbReference>
<dbReference type="AlphaFoldDB" id="A0A3N5BD35"/>
<dbReference type="InterPro" id="IPR050266">
    <property type="entry name" value="AB_hydrolase_sf"/>
</dbReference>
<dbReference type="Pfam" id="PF00561">
    <property type="entry name" value="Abhydrolase_1"/>
    <property type="match status" value="1"/>
</dbReference>
<dbReference type="PANTHER" id="PTHR43798">
    <property type="entry name" value="MONOACYLGLYCEROL LIPASE"/>
    <property type="match status" value="1"/>
</dbReference>
<evidence type="ECO:0000259" key="1">
    <source>
        <dbReference type="Pfam" id="PF00561"/>
    </source>
</evidence>
<reference evidence="2 3" key="1">
    <citation type="submission" date="2018-11" db="EMBL/GenBank/DDBJ databases">
        <title>Genomic Encyclopedia of Type Strains, Phase IV (KMG-IV): sequencing the most valuable type-strain genomes for metagenomic binning, comparative biology and taxonomic classification.</title>
        <authorList>
            <person name="Goeker M."/>
        </authorList>
    </citation>
    <scope>NUCLEOTIDE SEQUENCE [LARGE SCALE GENOMIC DNA]</scope>
    <source>
        <strain evidence="2 3">DSM 29158</strain>
    </source>
</reference>
<dbReference type="Proteomes" id="UP000277108">
    <property type="component" value="Unassembled WGS sequence"/>
</dbReference>
<dbReference type="SUPFAM" id="SSF53474">
    <property type="entry name" value="alpha/beta-Hydrolases"/>
    <property type="match status" value="1"/>
</dbReference>
<evidence type="ECO:0000313" key="2">
    <source>
        <dbReference type="EMBL" id="RPF54849.1"/>
    </source>
</evidence>
<evidence type="ECO:0000313" key="3">
    <source>
        <dbReference type="Proteomes" id="UP000277108"/>
    </source>
</evidence>
<accession>A0A3N5BD35</accession>
<keyword evidence="3" id="KW-1185">Reference proteome</keyword>
<gene>
    <name evidence="2" type="ORF">EDD62_1629</name>
</gene>
<proteinExistence type="predicted"/>
<dbReference type="OrthoDB" id="6191536at2"/>
<organism evidence="2 3">
    <name type="scientific">Abyssicoccus albus</name>
    <dbReference type="NCBI Taxonomy" id="1817405"/>
    <lineage>
        <taxon>Bacteria</taxon>
        <taxon>Bacillati</taxon>
        <taxon>Bacillota</taxon>
        <taxon>Bacilli</taxon>
        <taxon>Bacillales</taxon>
        <taxon>Abyssicoccaceae</taxon>
    </lineage>
</organism>
<dbReference type="InterPro" id="IPR029058">
    <property type="entry name" value="AB_hydrolase_fold"/>
</dbReference>
<feature type="domain" description="AB hydrolase-1" evidence="1">
    <location>
        <begin position="19"/>
        <end position="254"/>
    </location>
</feature>